<dbReference type="RefSeq" id="XP_019913376.1">
    <property type="nucleotide sequence ID" value="XM_020057801.1"/>
</dbReference>
<feature type="region of interest" description="Disordered" evidence="1">
    <location>
        <begin position="322"/>
        <end position="349"/>
    </location>
</feature>
<accession>A0A1B1DV63</accession>
<dbReference type="Proteomes" id="UP000092716">
    <property type="component" value="Chromosome 5"/>
</dbReference>
<feature type="region of interest" description="Disordered" evidence="1">
    <location>
        <begin position="362"/>
        <end position="412"/>
    </location>
</feature>
<feature type="compositionally biased region" description="Low complexity" evidence="1">
    <location>
        <begin position="385"/>
        <end position="397"/>
    </location>
</feature>
<evidence type="ECO:0000256" key="1">
    <source>
        <dbReference type="SAM" id="MobiDB-lite"/>
    </source>
</evidence>
<dbReference type="InterPro" id="IPR008780">
    <property type="entry name" value="Plasmodium_Vir"/>
</dbReference>
<evidence type="ECO:0000313" key="3">
    <source>
        <dbReference type="Proteomes" id="UP000092716"/>
    </source>
</evidence>
<reference evidence="3" key="1">
    <citation type="submission" date="2016-06" db="EMBL/GenBank/DDBJ databases">
        <title>First high quality genome sequence of Plasmodium coatneyi using continuous long reads from single molecule, real-time sequencing.</title>
        <authorList>
            <person name="Chien J.-T."/>
            <person name="Pakala S.B."/>
            <person name="Geraldo J.A."/>
            <person name="Lapp S.A."/>
            <person name="Barnwell J.W."/>
            <person name="Kissinger J.C."/>
            <person name="Galinski M.R."/>
            <person name="Humphrey J.C."/>
        </authorList>
    </citation>
    <scope>NUCLEOTIDE SEQUENCE [LARGE SCALE GENOMIC DNA]</scope>
    <source>
        <strain evidence="3">Hackeri</strain>
    </source>
</reference>
<dbReference type="KEGG" id="pcot:PCOAH_00009920"/>
<name>A0A1B1DV63_9APIC</name>
<organism evidence="2 3">
    <name type="scientific">Plasmodium coatneyi</name>
    <dbReference type="NCBI Taxonomy" id="208452"/>
    <lineage>
        <taxon>Eukaryota</taxon>
        <taxon>Sar</taxon>
        <taxon>Alveolata</taxon>
        <taxon>Apicomplexa</taxon>
        <taxon>Aconoidasida</taxon>
        <taxon>Haemosporida</taxon>
        <taxon>Plasmodiidae</taxon>
        <taxon>Plasmodium</taxon>
    </lineage>
</organism>
<proteinExistence type="predicted"/>
<evidence type="ECO:0000313" key="2">
    <source>
        <dbReference type="EMBL" id="ANQ06681.1"/>
    </source>
</evidence>
<sequence length="412" mass="46770">MSEEGGQFLKKDNLSMLASKLKFYDKVQGEKVHCELGTQKETSVKDKLKSCTEIKNEIDEIAKGLCKASTMKDDANLSAQEGDSDLDELDKLFNKSLCHFLYFWLGKEVWTRVGNDGTKFLDVMGKIYDALSDFGVQNNCTLLYTNNPPTTLNNQPTINKDLFLHRKTVFDFTFDYKGIKDKLQWFSNACDDGYYKHLQSAQTAFSEVLTDCKSKWSQGTEGGKNPTNDDLYCSWFKNTFDVINDQSPLILSHNGTSMSKGESEKEVTVYNHVHLELNFASKANPTATIVSSLLSVVGLPTTAFFLYKYNLLPSAIKNIFFRGGGGSTNNNRSKTRKGRSGRRDLDTLTAADSSTIYSTEYSTIDDDSTETSTLYDRPHRKGRTNNSRPQQQQMQRNNRNEERRRTNIRYHP</sequence>
<dbReference type="EMBL" id="CP016243">
    <property type="protein sequence ID" value="ANQ06681.1"/>
    <property type="molecule type" value="Genomic_DNA"/>
</dbReference>
<dbReference type="GeneID" id="30907715"/>
<dbReference type="Pfam" id="PF05795">
    <property type="entry name" value="Plasmodium_Vir"/>
    <property type="match status" value="1"/>
</dbReference>
<gene>
    <name evidence="2" type="ORF">PCOAH_00009920</name>
</gene>
<keyword evidence="3" id="KW-1185">Reference proteome</keyword>
<dbReference type="AlphaFoldDB" id="A0A1B1DV63"/>
<dbReference type="OrthoDB" id="383226at2759"/>
<protein>
    <submittedName>
        <fullName evidence="2">KIR protein</fullName>
    </submittedName>
</protein>
<dbReference type="VEuPathDB" id="PlasmoDB:PCOAH_00009920"/>